<dbReference type="HOGENOM" id="CLU_2407901_0_0_5"/>
<dbReference type="EMBL" id="CP000390">
    <property type="protein sequence ID" value="ABG62816.1"/>
    <property type="molecule type" value="Genomic_DNA"/>
</dbReference>
<dbReference type="KEGG" id="mes:Meso_1420"/>
<protein>
    <submittedName>
        <fullName evidence="1">Uncharacterized protein</fullName>
    </submittedName>
</protein>
<evidence type="ECO:0000313" key="1">
    <source>
        <dbReference type="EMBL" id="ABG62816.1"/>
    </source>
</evidence>
<accession>Q11IF9</accession>
<gene>
    <name evidence="1" type="ordered locus">Meso_1420</name>
</gene>
<reference evidence="1" key="1">
    <citation type="submission" date="2006-06" db="EMBL/GenBank/DDBJ databases">
        <title>Complete sequence of chromosome of Chelativorans sp. BNC1.</title>
        <authorList>
            <consortium name="US DOE Joint Genome Institute"/>
            <person name="Copeland A."/>
            <person name="Lucas S."/>
            <person name="Lapidus A."/>
            <person name="Barry K."/>
            <person name="Detter J.C."/>
            <person name="Glavina del Rio T."/>
            <person name="Hammon N."/>
            <person name="Israni S."/>
            <person name="Dalin E."/>
            <person name="Tice H."/>
            <person name="Pitluck S."/>
            <person name="Chertkov O."/>
            <person name="Brettin T."/>
            <person name="Bruce D."/>
            <person name="Han C."/>
            <person name="Tapia R."/>
            <person name="Gilna P."/>
            <person name="Schmutz J."/>
            <person name="Larimer F."/>
            <person name="Land M."/>
            <person name="Hauser L."/>
            <person name="Kyrpides N."/>
            <person name="Mikhailova N."/>
            <person name="Richardson P."/>
        </authorList>
    </citation>
    <scope>NUCLEOTIDE SEQUENCE</scope>
    <source>
        <strain evidence="1">BNC1</strain>
    </source>
</reference>
<sequence length="92" mass="10591">MPYRRGHRKNPSRYNDSAKEIWPVHRYQTVLHDGADFLASRDRSEICEPGRSKAPEIRTEIGHADSSAMAFFRLILPLAEEMQSGLSLFDMQ</sequence>
<proteinExistence type="predicted"/>
<organism evidence="1">
    <name type="scientific">Chelativorans sp. (strain BNC1)</name>
    <dbReference type="NCBI Taxonomy" id="266779"/>
    <lineage>
        <taxon>Bacteria</taxon>
        <taxon>Pseudomonadati</taxon>
        <taxon>Pseudomonadota</taxon>
        <taxon>Alphaproteobacteria</taxon>
        <taxon>Hyphomicrobiales</taxon>
        <taxon>Phyllobacteriaceae</taxon>
        <taxon>Chelativorans</taxon>
    </lineage>
</organism>
<name>Q11IF9_CHESB</name>
<dbReference type="STRING" id="266779.Meso_1420"/>
<dbReference type="AlphaFoldDB" id="Q11IF9"/>